<keyword evidence="3" id="KW-1134">Transmembrane beta strand</keyword>
<gene>
    <name evidence="11" type="ORF">H3309_08895</name>
</gene>
<evidence type="ECO:0000256" key="3">
    <source>
        <dbReference type="ARBA" id="ARBA00022452"/>
    </source>
</evidence>
<dbReference type="InterPro" id="IPR039426">
    <property type="entry name" value="TonB-dep_rcpt-like"/>
</dbReference>
<evidence type="ECO:0000256" key="4">
    <source>
        <dbReference type="ARBA" id="ARBA00022692"/>
    </source>
</evidence>
<evidence type="ECO:0000259" key="10">
    <source>
        <dbReference type="Pfam" id="PF07715"/>
    </source>
</evidence>
<dbReference type="RefSeq" id="WP_182294391.1">
    <property type="nucleotide sequence ID" value="NZ_CP059851.1"/>
</dbReference>
<evidence type="ECO:0000256" key="1">
    <source>
        <dbReference type="ARBA" id="ARBA00004571"/>
    </source>
</evidence>
<accession>A0A7G5IDV0</accession>
<dbReference type="InterPro" id="IPR012910">
    <property type="entry name" value="Plug_dom"/>
</dbReference>
<keyword evidence="12" id="KW-1185">Reference proteome</keyword>
<feature type="domain" description="TonB-dependent receptor-like beta-barrel" evidence="9">
    <location>
        <begin position="239"/>
        <end position="609"/>
    </location>
</feature>
<evidence type="ECO:0000256" key="7">
    <source>
        <dbReference type="ARBA" id="ARBA00023237"/>
    </source>
</evidence>
<evidence type="ECO:0000313" key="12">
    <source>
        <dbReference type="Proteomes" id="UP000515292"/>
    </source>
</evidence>
<dbReference type="GO" id="GO:0009279">
    <property type="term" value="C:cell outer membrane"/>
    <property type="evidence" value="ECO:0007669"/>
    <property type="project" value="UniProtKB-SubCell"/>
</dbReference>
<dbReference type="Gene3D" id="2.170.130.10">
    <property type="entry name" value="TonB-dependent receptor, plug domain"/>
    <property type="match status" value="1"/>
</dbReference>
<name>A0A7G5IDV0_9SPHN</name>
<evidence type="ECO:0000256" key="5">
    <source>
        <dbReference type="ARBA" id="ARBA00023077"/>
    </source>
</evidence>
<reference evidence="11 12" key="1">
    <citation type="submission" date="2020-07" db="EMBL/GenBank/DDBJ databases">
        <title>Complete genome sequence for Sandaracinobacter sp. M6.</title>
        <authorList>
            <person name="Tang Y."/>
            <person name="Liu Q."/>
            <person name="Guo Z."/>
            <person name="Lei P."/>
            <person name="Huang B."/>
        </authorList>
    </citation>
    <scope>NUCLEOTIDE SEQUENCE [LARGE SCALE GENOMIC DNA]</scope>
    <source>
        <strain evidence="11 12">M6</strain>
    </source>
</reference>
<proteinExistence type="inferred from homology"/>
<dbReference type="SUPFAM" id="SSF56935">
    <property type="entry name" value="Porins"/>
    <property type="match status" value="1"/>
</dbReference>
<dbReference type="PANTHER" id="PTHR30069">
    <property type="entry name" value="TONB-DEPENDENT OUTER MEMBRANE RECEPTOR"/>
    <property type="match status" value="1"/>
</dbReference>
<evidence type="ECO:0000256" key="2">
    <source>
        <dbReference type="ARBA" id="ARBA00022448"/>
    </source>
</evidence>
<comment type="subcellular location">
    <subcellularLocation>
        <location evidence="1">Cell outer membrane</location>
        <topology evidence="1">Multi-pass membrane protein</topology>
    </subcellularLocation>
</comment>
<dbReference type="InterPro" id="IPR036942">
    <property type="entry name" value="Beta-barrel_TonB_sf"/>
</dbReference>
<evidence type="ECO:0000256" key="8">
    <source>
        <dbReference type="RuleBase" id="RU003357"/>
    </source>
</evidence>
<dbReference type="KEGG" id="sand:H3309_08895"/>
<keyword evidence="5 8" id="KW-0798">TonB box</keyword>
<keyword evidence="6 8" id="KW-0472">Membrane</keyword>
<dbReference type="Proteomes" id="UP000515292">
    <property type="component" value="Chromosome"/>
</dbReference>
<keyword evidence="4" id="KW-0812">Transmembrane</keyword>
<evidence type="ECO:0000259" key="9">
    <source>
        <dbReference type="Pfam" id="PF00593"/>
    </source>
</evidence>
<protein>
    <submittedName>
        <fullName evidence="11">TonB-dependent receptor</fullName>
    </submittedName>
</protein>
<dbReference type="Pfam" id="PF00593">
    <property type="entry name" value="TonB_dep_Rec_b-barrel"/>
    <property type="match status" value="1"/>
</dbReference>
<keyword evidence="2" id="KW-0813">Transport</keyword>
<sequence length="640" mass="67575">MRLLVCLMLAGPAVAEEIVVTGRPLPLPPGAGAFSAVTIDDLSVPSGRLDAALRQVAGLALFRRSDSRSANPTSQGVTLRGLGGNAASRALVLLDGVPMNDPFAGWVAWPALSGVADARVTRGGGLLPGALAGTVELFSGTAPARVELAGGSWGSARAAGALSMAVGEGALSLGGGVDRGNGFRLFEGGAVDQATPYAQGMVAARGVVPLGEGEVQVRLAGHEDRRNRGLDGADSRVRGADASVRFVQRSGWGVEAVVHGQLRDFANRTLVADAARQSAAVTLDQVKTPASGWGGSLELRPAEGLRFGGDWRASEGVTQELFRYQQGVPTRFRRAGGRSLTAGVWAEAEGEIAPELRLVAAGRLDHWRLRGGFVEERVLGGASLLESRAVGRDGWQPTGRAGLVWRPAPAWALRAAGYHSWRLPTLNELYRPFRVGAELTEANAALRPERLWGAEAGVRFAPLSTLSLDVTGYWNRLSGPVANVTLAPGLRRRLNLRALRVWGLEAEARAEMGRFEAAVSGAFADARVDGGTVAPGLSGLRPAQTPRWSASGRVGWTGEGAEARALLRHQSALWDDDLNTRRLRPATTLDLDGAVRLTGLMWLTLAVENATDTRVEVATNGALVERGQPRTVWLGVRWGR</sequence>
<dbReference type="Pfam" id="PF07715">
    <property type="entry name" value="Plug"/>
    <property type="match status" value="1"/>
</dbReference>
<evidence type="ECO:0000256" key="6">
    <source>
        <dbReference type="ARBA" id="ARBA00023136"/>
    </source>
</evidence>
<dbReference type="GO" id="GO:0015344">
    <property type="term" value="F:siderophore uptake transmembrane transporter activity"/>
    <property type="evidence" value="ECO:0007669"/>
    <property type="project" value="TreeGrafter"/>
</dbReference>
<organism evidence="11 12">
    <name type="scientific">Sandaracinobacteroides saxicola</name>
    <dbReference type="NCBI Taxonomy" id="2759707"/>
    <lineage>
        <taxon>Bacteria</taxon>
        <taxon>Pseudomonadati</taxon>
        <taxon>Pseudomonadota</taxon>
        <taxon>Alphaproteobacteria</taxon>
        <taxon>Sphingomonadales</taxon>
        <taxon>Sphingosinicellaceae</taxon>
        <taxon>Sandaracinobacteroides</taxon>
    </lineage>
</organism>
<evidence type="ECO:0000313" key="11">
    <source>
        <dbReference type="EMBL" id="QMW21542.1"/>
    </source>
</evidence>
<dbReference type="InterPro" id="IPR037066">
    <property type="entry name" value="Plug_dom_sf"/>
</dbReference>
<keyword evidence="11" id="KW-0675">Receptor</keyword>
<dbReference type="GO" id="GO:0044718">
    <property type="term" value="P:siderophore transmembrane transport"/>
    <property type="evidence" value="ECO:0007669"/>
    <property type="project" value="TreeGrafter"/>
</dbReference>
<dbReference type="AlphaFoldDB" id="A0A7G5IDV0"/>
<dbReference type="Gene3D" id="2.40.170.20">
    <property type="entry name" value="TonB-dependent receptor, beta-barrel domain"/>
    <property type="match status" value="1"/>
</dbReference>
<dbReference type="EMBL" id="CP059851">
    <property type="protein sequence ID" value="QMW21542.1"/>
    <property type="molecule type" value="Genomic_DNA"/>
</dbReference>
<dbReference type="InterPro" id="IPR000531">
    <property type="entry name" value="Beta-barrel_TonB"/>
</dbReference>
<dbReference type="PANTHER" id="PTHR30069:SF37">
    <property type="entry name" value="FERRIC VIBRIOBACTIN RECEPTOR VIUA"/>
    <property type="match status" value="1"/>
</dbReference>
<comment type="similarity">
    <text evidence="8">Belongs to the TonB-dependent receptor family.</text>
</comment>
<feature type="domain" description="TonB-dependent receptor plug" evidence="10">
    <location>
        <begin position="35"/>
        <end position="110"/>
    </location>
</feature>
<keyword evidence="7" id="KW-0998">Cell outer membrane</keyword>